<dbReference type="OrthoDB" id="2318109at2759"/>
<feature type="transmembrane region" description="Helical" evidence="2">
    <location>
        <begin position="86"/>
        <end position="110"/>
    </location>
</feature>
<evidence type="ECO:0000313" key="4">
    <source>
        <dbReference type="Proteomes" id="UP000789706"/>
    </source>
</evidence>
<organism evidence="3 4">
    <name type="scientific">Diversispora eburnea</name>
    <dbReference type="NCBI Taxonomy" id="1213867"/>
    <lineage>
        <taxon>Eukaryota</taxon>
        <taxon>Fungi</taxon>
        <taxon>Fungi incertae sedis</taxon>
        <taxon>Mucoromycota</taxon>
        <taxon>Glomeromycotina</taxon>
        <taxon>Glomeromycetes</taxon>
        <taxon>Diversisporales</taxon>
        <taxon>Diversisporaceae</taxon>
        <taxon>Diversispora</taxon>
    </lineage>
</organism>
<protein>
    <submittedName>
        <fullName evidence="3">3733_t:CDS:1</fullName>
    </submittedName>
</protein>
<accession>A0A9N8WTP1</accession>
<reference evidence="3" key="1">
    <citation type="submission" date="2021-06" db="EMBL/GenBank/DDBJ databases">
        <authorList>
            <person name="Kallberg Y."/>
            <person name="Tangrot J."/>
            <person name="Rosling A."/>
        </authorList>
    </citation>
    <scope>NUCLEOTIDE SEQUENCE</scope>
    <source>
        <strain evidence="3">AZ414A</strain>
    </source>
</reference>
<keyword evidence="2" id="KW-0812">Transmembrane</keyword>
<gene>
    <name evidence="3" type="ORF">DEBURN_LOCUS4361</name>
</gene>
<feature type="compositionally biased region" description="Low complexity" evidence="1">
    <location>
        <begin position="10"/>
        <end position="22"/>
    </location>
</feature>
<sequence>MPRHKSQFYSTRSTTTSSGQSSNNYDDYCSEQQSSVSPSQRDFTAATTTTTTTNTRNKENPKWFSSLSFIPSSVPRRVLSSSIVQVASLVMIYSLCMTFVMIIFCTSYFLTFYDNTRRTIKTSRVWSQIKSGIRNRASMLGGDWEEFLQKYFDQSRDGFDVNRNGHLGGFSNQKNFNGNNNSKDKEWEDWLKNTMFKFMTVVVGQEISNKFQQTTQSSSFWAKQTTPNANRK</sequence>
<feature type="compositionally biased region" description="Low complexity" evidence="1">
    <location>
        <begin position="44"/>
        <end position="55"/>
    </location>
</feature>
<keyword evidence="2" id="KW-1133">Transmembrane helix</keyword>
<evidence type="ECO:0000256" key="1">
    <source>
        <dbReference type="SAM" id="MobiDB-lite"/>
    </source>
</evidence>
<keyword evidence="2" id="KW-0472">Membrane</keyword>
<comment type="caution">
    <text evidence="3">The sequence shown here is derived from an EMBL/GenBank/DDBJ whole genome shotgun (WGS) entry which is preliminary data.</text>
</comment>
<keyword evidence="4" id="KW-1185">Reference proteome</keyword>
<evidence type="ECO:0000256" key="2">
    <source>
        <dbReference type="SAM" id="Phobius"/>
    </source>
</evidence>
<proteinExistence type="predicted"/>
<dbReference type="EMBL" id="CAJVPK010000327">
    <property type="protein sequence ID" value="CAG8494729.1"/>
    <property type="molecule type" value="Genomic_DNA"/>
</dbReference>
<dbReference type="AlphaFoldDB" id="A0A9N8WTP1"/>
<dbReference type="Proteomes" id="UP000789706">
    <property type="component" value="Unassembled WGS sequence"/>
</dbReference>
<feature type="region of interest" description="Disordered" evidence="1">
    <location>
        <begin position="1"/>
        <end position="57"/>
    </location>
</feature>
<evidence type="ECO:0000313" key="3">
    <source>
        <dbReference type="EMBL" id="CAG8494729.1"/>
    </source>
</evidence>
<feature type="compositionally biased region" description="Polar residues" evidence="1">
    <location>
        <begin position="30"/>
        <end position="42"/>
    </location>
</feature>
<name>A0A9N8WTP1_9GLOM</name>